<organism evidence="2 3">
    <name type="scientific">Podospora fimiseda</name>
    <dbReference type="NCBI Taxonomy" id="252190"/>
    <lineage>
        <taxon>Eukaryota</taxon>
        <taxon>Fungi</taxon>
        <taxon>Dikarya</taxon>
        <taxon>Ascomycota</taxon>
        <taxon>Pezizomycotina</taxon>
        <taxon>Sordariomycetes</taxon>
        <taxon>Sordariomycetidae</taxon>
        <taxon>Sordariales</taxon>
        <taxon>Podosporaceae</taxon>
        <taxon>Podospora</taxon>
    </lineage>
</organism>
<sequence length="259" mass="29264">MNNTFWPNSQYQTPNGRYLAVGPINPAAAAPNLPSNPNNNGQGGSNGFNEGRGSDSGGRARAWACPFFKHNKHQHQDCRAKRFRHIADVRLHLQRCHSEPPVHCPTCKRVFQGSNKRRKRDDHIVERQCPVNNQASLIRVTPELSGRLHGMSNYGADSEERRWYSIWEELFGRNTPYPDSCYHLISATSELINDAAETFIGQGDAIDQLITQVQQEIYITYGPRSLVDRQILSLIAHRTVAAFREYYAQNEGTIGMRSG</sequence>
<gene>
    <name evidence="2" type="ORF">QBC38DRAFT_492532</name>
</gene>
<name>A0AAN6YKY7_9PEZI</name>
<accession>A0AAN6YKY7</accession>
<feature type="region of interest" description="Disordered" evidence="1">
    <location>
        <begin position="29"/>
        <end position="55"/>
    </location>
</feature>
<reference evidence="2" key="1">
    <citation type="journal article" date="2023" name="Mol. Phylogenet. Evol.">
        <title>Genome-scale phylogeny and comparative genomics of the fungal order Sordariales.</title>
        <authorList>
            <person name="Hensen N."/>
            <person name="Bonometti L."/>
            <person name="Westerberg I."/>
            <person name="Brannstrom I.O."/>
            <person name="Guillou S."/>
            <person name="Cros-Aarteil S."/>
            <person name="Calhoun S."/>
            <person name="Haridas S."/>
            <person name="Kuo A."/>
            <person name="Mondo S."/>
            <person name="Pangilinan J."/>
            <person name="Riley R."/>
            <person name="LaButti K."/>
            <person name="Andreopoulos B."/>
            <person name="Lipzen A."/>
            <person name="Chen C."/>
            <person name="Yan M."/>
            <person name="Daum C."/>
            <person name="Ng V."/>
            <person name="Clum A."/>
            <person name="Steindorff A."/>
            <person name="Ohm R.A."/>
            <person name="Martin F."/>
            <person name="Silar P."/>
            <person name="Natvig D.O."/>
            <person name="Lalanne C."/>
            <person name="Gautier V."/>
            <person name="Ament-Velasquez S.L."/>
            <person name="Kruys A."/>
            <person name="Hutchinson M.I."/>
            <person name="Powell A.J."/>
            <person name="Barry K."/>
            <person name="Miller A.N."/>
            <person name="Grigoriev I.V."/>
            <person name="Debuchy R."/>
            <person name="Gladieux P."/>
            <person name="Hiltunen Thoren M."/>
            <person name="Johannesson H."/>
        </authorList>
    </citation>
    <scope>NUCLEOTIDE SEQUENCE</scope>
    <source>
        <strain evidence="2">CBS 990.96</strain>
    </source>
</reference>
<reference evidence="2" key="2">
    <citation type="submission" date="2023-05" db="EMBL/GenBank/DDBJ databases">
        <authorList>
            <consortium name="Lawrence Berkeley National Laboratory"/>
            <person name="Steindorff A."/>
            <person name="Hensen N."/>
            <person name="Bonometti L."/>
            <person name="Westerberg I."/>
            <person name="Brannstrom I.O."/>
            <person name="Guillou S."/>
            <person name="Cros-Aarteil S."/>
            <person name="Calhoun S."/>
            <person name="Haridas S."/>
            <person name="Kuo A."/>
            <person name="Mondo S."/>
            <person name="Pangilinan J."/>
            <person name="Riley R."/>
            <person name="Labutti K."/>
            <person name="Andreopoulos B."/>
            <person name="Lipzen A."/>
            <person name="Chen C."/>
            <person name="Yanf M."/>
            <person name="Daum C."/>
            <person name="Ng V."/>
            <person name="Clum A."/>
            <person name="Ohm R."/>
            <person name="Martin F."/>
            <person name="Silar P."/>
            <person name="Natvig D."/>
            <person name="Lalanne C."/>
            <person name="Gautier V."/>
            <person name="Ament-Velasquez S.L."/>
            <person name="Kruys A."/>
            <person name="Hutchinson M.I."/>
            <person name="Powell A.J."/>
            <person name="Barry K."/>
            <person name="Miller A.N."/>
            <person name="Grigoriev I.V."/>
            <person name="Debuchy R."/>
            <person name="Gladieux P."/>
            <person name="Thoren M.H."/>
            <person name="Johannesson H."/>
        </authorList>
    </citation>
    <scope>NUCLEOTIDE SEQUENCE</scope>
    <source>
        <strain evidence="2">CBS 990.96</strain>
    </source>
</reference>
<protein>
    <recommendedName>
        <fullName evidence="4">C2H2-type domain-containing protein</fullName>
    </recommendedName>
</protein>
<dbReference type="PANTHER" id="PTHR38166:SF1">
    <property type="entry name" value="C2H2-TYPE DOMAIN-CONTAINING PROTEIN"/>
    <property type="match status" value="1"/>
</dbReference>
<proteinExistence type="predicted"/>
<dbReference type="EMBL" id="MU865573">
    <property type="protein sequence ID" value="KAK4221209.1"/>
    <property type="molecule type" value="Genomic_DNA"/>
</dbReference>
<comment type="caution">
    <text evidence="2">The sequence shown here is derived from an EMBL/GenBank/DDBJ whole genome shotgun (WGS) entry which is preliminary data.</text>
</comment>
<feature type="compositionally biased region" description="Low complexity" evidence="1">
    <location>
        <begin position="29"/>
        <end position="40"/>
    </location>
</feature>
<keyword evidence="3" id="KW-1185">Reference proteome</keyword>
<dbReference type="Proteomes" id="UP001301958">
    <property type="component" value="Unassembled WGS sequence"/>
</dbReference>
<evidence type="ECO:0000313" key="3">
    <source>
        <dbReference type="Proteomes" id="UP001301958"/>
    </source>
</evidence>
<dbReference type="AlphaFoldDB" id="A0AAN6YKY7"/>
<evidence type="ECO:0000256" key="1">
    <source>
        <dbReference type="SAM" id="MobiDB-lite"/>
    </source>
</evidence>
<evidence type="ECO:0000313" key="2">
    <source>
        <dbReference type="EMBL" id="KAK4221209.1"/>
    </source>
</evidence>
<evidence type="ECO:0008006" key="4">
    <source>
        <dbReference type="Google" id="ProtNLM"/>
    </source>
</evidence>
<dbReference type="PANTHER" id="PTHR38166">
    <property type="entry name" value="C2H2-TYPE DOMAIN-CONTAINING PROTEIN-RELATED"/>
    <property type="match status" value="1"/>
</dbReference>